<dbReference type="AlphaFoldDB" id="A0AA86SEJ7"/>
<dbReference type="Proteomes" id="UP001189624">
    <property type="component" value="Chromosome 5"/>
</dbReference>
<evidence type="ECO:0000313" key="1">
    <source>
        <dbReference type="EMBL" id="CAJ1955704.1"/>
    </source>
</evidence>
<keyword evidence="2" id="KW-1185">Reference proteome</keyword>
<proteinExistence type="predicted"/>
<organism evidence="1 2">
    <name type="scientific">Sphenostylis stenocarpa</name>
    <dbReference type="NCBI Taxonomy" id="92480"/>
    <lineage>
        <taxon>Eukaryota</taxon>
        <taxon>Viridiplantae</taxon>
        <taxon>Streptophyta</taxon>
        <taxon>Embryophyta</taxon>
        <taxon>Tracheophyta</taxon>
        <taxon>Spermatophyta</taxon>
        <taxon>Magnoliopsida</taxon>
        <taxon>eudicotyledons</taxon>
        <taxon>Gunneridae</taxon>
        <taxon>Pentapetalae</taxon>
        <taxon>rosids</taxon>
        <taxon>fabids</taxon>
        <taxon>Fabales</taxon>
        <taxon>Fabaceae</taxon>
        <taxon>Papilionoideae</taxon>
        <taxon>50 kb inversion clade</taxon>
        <taxon>NPAAA clade</taxon>
        <taxon>indigoferoid/millettioid clade</taxon>
        <taxon>Phaseoleae</taxon>
        <taxon>Sphenostylis</taxon>
    </lineage>
</organism>
<protein>
    <submittedName>
        <fullName evidence="1">Uncharacterized protein</fullName>
    </submittedName>
</protein>
<gene>
    <name evidence="1" type="ORF">AYBTSS11_LOCUS16266</name>
</gene>
<reference evidence="1" key="1">
    <citation type="submission" date="2023-10" db="EMBL/GenBank/DDBJ databases">
        <authorList>
            <person name="Domelevo Entfellner J.-B."/>
        </authorList>
    </citation>
    <scope>NUCLEOTIDE SEQUENCE</scope>
</reference>
<name>A0AA86SEJ7_9FABA</name>
<accession>A0AA86SEJ7</accession>
<evidence type="ECO:0000313" key="2">
    <source>
        <dbReference type="Proteomes" id="UP001189624"/>
    </source>
</evidence>
<dbReference type="EMBL" id="OY731402">
    <property type="protein sequence ID" value="CAJ1955704.1"/>
    <property type="molecule type" value="Genomic_DNA"/>
</dbReference>
<dbReference type="Gramene" id="rna-AYBTSS11_LOCUS16266">
    <property type="protein sequence ID" value="CAJ1955704.1"/>
    <property type="gene ID" value="gene-AYBTSS11_LOCUS16266"/>
</dbReference>
<sequence length="91" mass="10579">MITSWQRLSFKDEIFNSQRMKIWQISAISRWGIVDDKAPEDRFHAIGWANEPPDAATWQPLDHVVASGFNHRQRRWVPHFSSSTTTTPSTL</sequence>